<dbReference type="SUPFAM" id="SSF51445">
    <property type="entry name" value="(Trans)glycosidases"/>
    <property type="match status" value="1"/>
</dbReference>
<feature type="active site" description="Proton donor" evidence="4">
    <location>
        <position position="359"/>
    </location>
</feature>
<gene>
    <name evidence="8" type="ORF">SAMN04490178_11118</name>
</gene>
<dbReference type="STRING" id="112903.SAMN04490178_11118"/>
<dbReference type="GO" id="GO:0006080">
    <property type="term" value="P:substituted mannan metabolic process"/>
    <property type="evidence" value="ECO:0007669"/>
    <property type="project" value="InterPro"/>
</dbReference>
<evidence type="ECO:0000313" key="8">
    <source>
        <dbReference type="EMBL" id="SEP13255.1"/>
    </source>
</evidence>
<keyword evidence="2 4" id="KW-0378">Hydrolase</keyword>
<dbReference type="AlphaFoldDB" id="A0A1H8VCW9"/>
<organism evidence="8 9">
    <name type="scientific">Propionispora vibrioides</name>
    <dbReference type="NCBI Taxonomy" id="112903"/>
    <lineage>
        <taxon>Bacteria</taxon>
        <taxon>Bacillati</taxon>
        <taxon>Bacillota</taxon>
        <taxon>Negativicutes</taxon>
        <taxon>Selenomonadales</taxon>
        <taxon>Sporomusaceae</taxon>
        <taxon>Propionispora</taxon>
    </lineage>
</organism>
<evidence type="ECO:0000256" key="4">
    <source>
        <dbReference type="PROSITE-ProRule" id="PRU01100"/>
    </source>
</evidence>
<feature type="domain" description="GH26" evidence="7">
    <location>
        <begin position="217"/>
        <end position="532"/>
    </location>
</feature>
<dbReference type="Gene3D" id="3.20.20.80">
    <property type="entry name" value="Glycosidases"/>
    <property type="match status" value="1"/>
</dbReference>
<keyword evidence="6" id="KW-0732">Signal</keyword>
<evidence type="ECO:0000256" key="1">
    <source>
        <dbReference type="ARBA" id="ARBA00007754"/>
    </source>
</evidence>
<accession>A0A1H8VCW9</accession>
<evidence type="ECO:0000259" key="7">
    <source>
        <dbReference type="PROSITE" id="PS51764"/>
    </source>
</evidence>
<dbReference type="RefSeq" id="WP_091746723.1">
    <property type="nucleotide sequence ID" value="NZ_FODY01000011.1"/>
</dbReference>
<dbReference type="PANTHER" id="PTHR40079:SF4">
    <property type="entry name" value="GH26 DOMAIN-CONTAINING PROTEIN-RELATED"/>
    <property type="match status" value="1"/>
</dbReference>
<feature type="chain" id="PRO_5011434656" evidence="6">
    <location>
        <begin position="31"/>
        <end position="556"/>
    </location>
</feature>
<evidence type="ECO:0000256" key="5">
    <source>
        <dbReference type="SAM" id="MobiDB-lite"/>
    </source>
</evidence>
<dbReference type="OrthoDB" id="9802773at2"/>
<name>A0A1H8VCW9_9FIRM</name>
<dbReference type="EMBL" id="FODY01000011">
    <property type="protein sequence ID" value="SEP13255.1"/>
    <property type="molecule type" value="Genomic_DNA"/>
</dbReference>
<dbReference type="InterPro" id="IPR000805">
    <property type="entry name" value="Glyco_hydro_26"/>
</dbReference>
<comment type="similarity">
    <text evidence="1 4">Belongs to the glycosyl hydrolase 26 family.</text>
</comment>
<dbReference type="InterPro" id="IPR017853">
    <property type="entry name" value="GH"/>
</dbReference>
<dbReference type="Pfam" id="PF02156">
    <property type="entry name" value="Glyco_hydro_26"/>
    <property type="match status" value="1"/>
</dbReference>
<evidence type="ECO:0000256" key="6">
    <source>
        <dbReference type="SAM" id="SignalP"/>
    </source>
</evidence>
<keyword evidence="9" id="KW-1185">Reference proteome</keyword>
<protein>
    <submittedName>
        <fullName evidence="8">Glycosyl hydrolase family 26</fullName>
    </submittedName>
</protein>
<evidence type="ECO:0000256" key="3">
    <source>
        <dbReference type="ARBA" id="ARBA00023295"/>
    </source>
</evidence>
<keyword evidence="3 4" id="KW-0326">Glycosidase</keyword>
<reference evidence="8 9" key="1">
    <citation type="submission" date="2016-10" db="EMBL/GenBank/DDBJ databases">
        <authorList>
            <person name="de Groot N.N."/>
        </authorList>
    </citation>
    <scope>NUCLEOTIDE SEQUENCE [LARGE SCALE GENOMIC DNA]</scope>
    <source>
        <strain evidence="8 9">DSM 13305</strain>
    </source>
</reference>
<dbReference type="PANTHER" id="PTHR40079">
    <property type="entry name" value="MANNAN ENDO-1,4-BETA-MANNOSIDASE E-RELATED"/>
    <property type="match status" value="1"/>
</dbReference>
<feature type="signal peptide" evidence="6">
    <location>
        <begin position="1"/>
        <end position="30"/>
    </location>
</feature>
<feature type="active site" description="Nucleophile" evidence="4">
    <location>
        <position position="472"/>
    </location>
</feature>
<dbReference type="Proteomes" id="UP000198847">
    <property type="component" value="Unassembled WGS sequence"/>
</dbReference>
<dbReference type="PROSITE" id="PS51764">
    <property type="entry name" value="GH26"/>
    <property type="match status" value="1"/>
</dbReference>
<sequence length="556" mass="64295">MYTLFFRSRFLLLYACCLLLGLFTPLPALAEPAGTLYVINGLTSGEDTRQPGDDVKKIEPFSDSLYQYTDFANGFSLRYPSGMIADASLSAVRTLFTDGQTDILVFYDSLADKQSSAAELIEYGNRFRYNTADHRIETDKTLYINGRQVHLLKWTRRQLSRVAGDKNHYVSAEIVKNPYEVYTLLIKSAKPIENELELIQSVSLFPPQGHPGIYKRQSASTTPLNEETRAFLHTYFGPDSSFHWGVFEPSAPYNMTNLLRLEDSFGYRFPFVIRYQSLDENMPLQGLQNAYQHQTYVELTLQTLLQEAGVNALKLGASGQVNAGIVYDMLDGQYDDYLAEYARRLKEFNHPVLFRLNNEMNGDWCWYSAYYTGKDADLYIALWRYIQTVFANHGVDNVIWVWNPHDLSRPDFKWNHYLMYYPGDEYVDLIGLTGYNTGTYFPGERWREFKDIYTPLYSEYASLFNKPFLITEFGSNSVGGDKAAWIRGMFDHMADFPRIKAAIWWSGIDYDQLGQPGRIYLINETEEIIQVFRERLKEYEPKRQPPDQNPDHKESG</sequence>
<feature type="region of interest" description="Disordered" evidence="5">
    <location>
        <begin position="537"/>
        <end position="556"/>
    </location>
</feature>
<evidence type="ECO:0000256" key="2">
    <source>
        <dbReference type="ARBA" id="ARBA00022801"/>
    </source>
</evidence>
<dbReference type="InterPro" id="IPR022790">
    <property type="entry name" value="GH26_dom"/>
</dbReference>
<evidence type="ECO:0000313" key="9">
    <source>
        <dbReference type="Proteomes" id="UP000198847"/>
    </source>
</evidence>
<proteinExistence type="inferred from homology"/>
<dbReference type="GO" id="GO:0016985">
    <property type="term" value="F:mannan endo-1,4-beta-mannosidase activity"/>
    <property type="evidence" value="ECO:0007669"/>
    <property type="project" value="InterPro"/>
</dbReference>